<dbReference type="Proteomes" id="UP000007755">
    <property type="component" value="Unassembled WGS sequence"/>
</dbReference>
<dbReference type="AlphaFoldDB" id="F4WY30"/>
<accession>F4WY30</accession>
<sequence>MLKTWKDLRDTLFRENISGITQRSHVRQERGLPEKRPLTRSRVLQKESILRPWRYPGRISIDLTWVLGSSEAWKRLLWCRQPGIILPWLPSFQGSTIPTKTHVAAVKSSIIPNNHPSDYIAQHVPSLSTQFIQGMTSGSVTPATTAATTTTTTTTNAAAELSAENCLSDNESARHTISTYPWRRTRRESVKHGRANRVLDYLRRFLSLMHVWSKNLNPGDPEPTR</sequence>
<dbReference type="EMBL" id="GL888434">
    <property type="protein sequence ID" value="EGI60955.1"/>
    <property type="molecule type" value="Genomic_DNA"/>
</dbReference>
<keyword evidence="2" id="KW-1185">Reference proteome</keyword>
<proteinExistence type="predicted"/>
<organism evidence="2">
    <name type="scientific">Acromyrmex echinatior</name>
    <name type="common">Panamanian leafcutter ant</name>
    <name type="synonym">Acromyrmex octospinosus echinatior</name>
    <dbReference type="NCBI Taxonomy" id="103372"/>
    <lineage>
        <taxon>Eukaryota</taxon>
        <taxon>Metazoa</taxon>
        <taxon>Ecdysozoa</taxon>
        <taxon>Arthropoda</taxon>
        <taxon>Hexapoda</taxon>
        <taxon>Insecta</taxon>
        <taxon>Pterygota</taxon>
        <taxon>Neoptera</taxon>
        <taxon>Endopterygota</taxon>
        <taxon>Hymenoptera</taxon>
        <taxon>Apocrita</taxon>
        <taxon>Aculeata</taxon>
        <taxon>Formicoidea</taxon>
        <taxon>Formicidae</taxon>
        <taxon>Myrmicinae</taxon>
        <taxon>Acromyrmex</taxon>
    </lineage>
</organism>
<evidence type="ECO:0000313" key="2">
    <source>
        <dbReference type="Proteomes" id="UP000007755"/>
    </source>
</evidence>
<evidence type="ECO:0000313" key="1">
    <source>
        <dbReference type="EMBL" id="EGI60955.1"/>
    </source>
</evidence>
<protein>
    <submittedName>
        <fullName evidence="1">Uncharacterized protein</fullName>
    </submittedName>
</protein>
<dbReference type="InParanoid" id="F4WY30"/>
<reference evidence="1" key="1">
    <citation type="submission" date="2011-02" db="EMBL/GenBank/DDBJ databases">
        <title>The genome of the leaf-cutting ant Acromyrmex echinatior suggests key adaptations to social evolution and fungus farming.</title>
        <authorList>
            <person name="Nygaard S."/>
            <person name="Zhang G."/>
        </authorList>
    </citation>
    <scope>NUCLEOTIDE SEQUENCE</scope>
</reference>
<gene>
    <name evidence="1" type="ORF">G5I_10875</name>
</gene>
<name>F4WY30_ACREC</name>